<organism evidence="6 7">
    <name type="scientific">Yeosuana aromativorans</name>
    <dbReference type="NCBI Taxonomy" id="288019"/>
    <lineage>
        <taxon>Bacteria</taxon>
        <taxon>Pseudomonadati</taxon>
        <taxon>Bacteroidota</taxon>
        <taxon>Flavobacteriia</taxon>
        <taxon>Flavobacteriales</taxon>
        <taxon>Flavobacteriaceae</taxon>
        <taxon>Yeosuana</taxon>
    </lineage>
</organism>
<evidence type="ECO:0000256" key="2">
    <source>
        <dbReference type="ARBA" id="ARBA00023125"/>
    </source>
</evidence>
<dbReference type="CDD" id="cd00038">
    <property type="entry name" value="CAP_ED"/>
    <property type="match status" value="1"/>
</dbReference>
<dbReference type="SUPFAM" id="SSF46785">
    <property type="entry name" value="Winged helix' DNA-binding domain"/>
    <property type="match status" value="1"/>
</dbReference>
<reference evidence="6" key="1">
    <citation type="journal article" date="2014" name="Int. J. Syst. Evol. Microbiol.">
        <title>Complete genome sequence of Corynebacterium casei LMG S-19264T (=DSM 44701T), isolated from a smear-ripened cheese.</title>
        <authorList>
            <consortium name="US DOE Joint Genome Institute (JGI-PGF)"/>
            <person name="Walter F."/>
            <person name="Albersmeier A."/>
            <person name="Kalinowski J."/>
            <person name="Ruckert C."/>
        </authorList>
    </citation>
    <scope>NUCLEOTIDE SEQUENCE</scope>
    <source>
        <strain evidence="6">JCM 12862</strain>
    </source>
</reference>
<dbReference type="InterPro" id="IPR014710">
    <property type="entry name" value="RmlC-like_jellyroll"/>
</dbReference>
<dbReference type="PANTHER" id="PTHR24567:SF26">
    <property type="entry name" value="REGULATORY PROTEIN YEIL"/>
    <property type="match status" value="1"/>
</dbReference>
<evidence type="ECO:0000313" key="7">
    <source>
        <dbReference type="Proteomes" id="UP000612329"/>
    </source>
</evidence>
<evidence type="ECO:0008006" key="8">
    <source>
        <dbReference type="Google" id="ProtNLM"/>
    </source>
</evidence>
<protein>
    <recommendedName>
        <fullName evidence="8">Crp/Fnr family transcriptional regulator</fullName>
    </recommendedName>
</protein>
<dbReference type="EMBL" id="BMNR01000002">
    <property type="protein sequence ID" value="GGK19250.1"/>
    <property type="molecule type" value="Genomic_DNA"/>
</dbReference>
<keyword evidence="2" id="KW-0238">DNA-binding</keyword>
<comment type="caution">
    <text evidence="6">The sequence shown here is derived from an EMBL/GenBank/DDBJ whole genome shotgun (WGS) entry which is preliminary data.</text>
</comment>
<evidence type="ECO:0000259" key="4">
    <source>
        <dbReference type="PROSITE" id="PS50042"/>
    </source>
</evidence>
<dbReference type="Proteomes" id="UP000612329">
    <property type="component" value="Unassembled WGS sequence"/>
</dbReference>
<evidence type="ECO:0000256" key="1">
    <source>
        <dbReference type="ARBA" id="ARBA00023015"/>
    </source>
</evidence>
<evidence type="ECO:0000313" key="6">
    <source>
        <dbReference type="EMBL" id="GGK19250.1"/>
    </source>
</evidence>
<dbReference type="InterPro" id="IPR036390">
    <property type="entry name" value="WH_DNA-bd_sf"/>
</dbReference>
<dbReference type="InterPro" id="IPR012318">
    <property type="entry name" value="HTH_CRP"/>
</dbReference>
<dbReference type="InterPro" id="IPR036388">
    <property type="entry name" value="WH-like_DNA-bd_sf"/>
</dbReference>
<dbReference type="Pfam" id="PF13545">
    <property type="entry name" value="HTH_Crp_2"/>
    <property type="match status" value="1"/>
</dbReference>
<dbReference type="Pfam" id="PF00027">
    <property type="entry name" value="cNMP_binding"/>
    <property type="match status" value="1"/>
</dbReference>
<feature type="domain" description="HTH crp-type" evidence="5">
    <location>
        <begin position="146"/>
        <end position="211"/>
    </location>
</feature>
<dbReference type="PROSITE" id="PS51063">
    <property type="entry name" value="HTH_CRP_2"/>
    <property type="match status" value="1"/>
</dbReference>
<dbReference type="SMART" id="SM00419">
    <property type="entry name" value="HTH_CRP"/>
    <property type="match status" value="1"/>
</dbReference>
<feature type="domain" description="Cyclic nucleotide-binding" evidence="4">
    <location>
        <begin position="10"/>
        <end position="77"/>
    </location>
</feature>
<sequence>MTNKLLQQKFNQILDDNLLNEIFQTGIFKEYKKDDIIIDINQPLNYIPLLLSGNIKILREDANGDELLLYFLEAGDTCAMSLTCCLKTSKSNIRAVAESDSSLILIPVEKIQDWFNTNESWRNFILDAYQIRFNEMLETIDTLAFMKMDERIFKYLIDKVKLNASTSLEIKHNDIAEDLHTSRVVISRILKQLENENKIKLSRNKIEVLQF</sequence>
<dbReference type="PROSITE" id="PS50042">
    <property type="entry name" value="CNMP_BINDING_3"/>
    <property type="match status" value="1"/>
</dbReference>
<keyword evidence="7" id="KW-1185">Reference proteome</keyword>
<dbReference type="InterPro" id="IPR018490">
    <property type="entry name" value="cNMP-bd_dom_sf"/>
</dbReference>
<dbReference type="AlphaFoldDB" id="A0A8J3BJP2"/>
<dbReference type="Gene3D" id="1.10.10.10">
    <property type="entry name" value="Winged helix-like DNA-binding domain superfamily/Winged helix DNA-binding domain"/>
    <property type="match status" value="1"/>
</dbReference>
<dbReference type="SUPFAM" id="SSF51206">
    <property type="entry name" value="cAMP-binding domain-like"/>
    <property type="match status" value="1"/>
</dbReference>
<reference evidence="6" key="2">
    <citation type="submission" date="2020-09" db="EMBL/GenBank/DDBJ databases">
        <authorList>
            <person name="Sun Q."/>
            <person name="Ohkuma M."/>
        </authorList>
    </citation>
    <scope>NUCLEOTIDE SEQUENCE</scope>
    <source>
        <strain evidence="6">JCM 12862</strain>
    </source>
</reference>
<keyword evidence="3" id="KW-0804">Transcription</keyword>
<dbReference type="Gene3D" id="2.60.120.10">
    <property type="entry name" value="Jelly Rolls"/>
    <property type="match status" value="1"/>
</dbReference>
<dbReference type="InterPro" id="IPR050397">
    <property type="entry name" value="Env_Response_Regulators"/>
</dbReference>
<gene>
    <name evidence="6" type="ORF">GCM10007962_11740</name>
</gene>
<dbReference type="GO" id="GO:0003700">
    <property type="term" value="F:DNA-binding transcription factor activity"/>
    <property type="evidence" value="ECO:0007669"/>
    <property type="project" value="TreeGrafter"/>
</dbReference>
<dbReference type="GO" id="GO:0005829">
    <property type="term" value="C:cytosol"/>
    <property type="evidence" value="ECO:0007669"/>
    <property type="project" value="TreeGrafter"/>
</dbReference>
<dbReference type="InterPro" id="IPR000595">
    <property type="entry name" value="cNMP-bd_dom"/>
</dbReference>
<proteinExistence type="predicted"/>
<name>A0A8J3BJP2_9FLAO</name>
<dbReference type="PANTHER" id="PTHR24567">
    <property type="entry name" value="CRP FAMILY TRANSCRIPTIONAL REGULATORY PROTEIN"/>
    <property type="match status" value="1"/>
</dbReference>
<evidence type="ECO:0000256" key="3">
    <source>
        <dbReference type="ARBA" id="ARBA00023163"/>
    </source>
</evidence>
<accession>A0A8J3BJP2</accession>
<dbReference type="RefSeq" id="WP_188650939.1">
    <property type="nucleotide sequence ID" value="NZ_BMNR01000002.1"/>
</dbReference>
<keyword evidence="1" id="KW-0805">Transcription regulation</keyword>
<evidence type="ECO:0000259" key="5">
    <source>
        <dbReference type="PROSITE" id="PS51063"/>
    </source>
</evidence>
<dbReference type="GO" id="GO:0003677">
    <property type="term" value="F:DNA binding"/>
    <property type="evidence" value="ECO:0007669"/>
    <property type="project" value="UniProtKB-KW"/>
</dbReference>